<dbReference type="PANTHER" id="PTHR12080:SF114">
    <property type="entry name" value="T-LYMPHOCYTE SURFACE ANTIGEN LY-9"/>
    <property type="match status" value="1"/>
</dbReference>
<evidence type="ECO:0000313" key="13">
    <source>
        <dbReference type="Proteomes" id="UP000694726"/>
    </source>
</evidence>
<evidence type="ECO:0000256" key="10">
    <source>
        <dbReference type="ARBA" id="ARBA00023180"/>
    </source>
</evidence>
<evidence type="ECO:0000256" key="2">
    <source>
        <dbReference type="ARBA" id="ARBA00022588"/>
    </source>
</evidence>
<evidence type="ECO:0000256" key="9">
    <source>
        <dbReference type="ARBA" id="ARBA00023157"/>
    </source>
</evidence>
<keyword evidence="9" id="KW-1015">Disulfide bond</keyword>
<proteinExistence type="predicted"/>
<dbReference type="InterPro" id="IPR036179">
    <property type="entry name" value="Ig-like_dom_sf"/>
</dbReference>
<evidence type="ECO:0000256" key="7">
    <source>
        <dbReference type="ARBA" id="ARBA00023130"/>
    </source>
</evidence>
<dbReference type="GO" id="GO:0016020">
    <property type="term" value="C:membrane"/>
    <property type="evidence" value="ECO:0007669"/>
    <property type="project" value="UniProtKB-SubCell"/>
</dbReference>
<keyword evidence="7" id="KW-1064">Adaptive immunity</keyword>
<keyword evidence="5" id="KW-0391">Immunity</keyword>
<keyword evidence="8" id="KW-0472">Membrane</keyword>
<evidence type="ECO:0000256" key="1">
    <source>
        <dbReference type="ARBA" id="ARBA00004479"/>
    </source>
</evidence>
<protein>
    <recommendedName>
        <fullName evidence="14">Immunoglobulin subtype domain-containing protein</fullName>
    </recommendedName>
</protein>
<keyword evidence="11" id="KW-0393">Immunoglobulin domain</keyword>
<comment type="subcellular location">
    <subcellularLocation>
        <location evidence="1">Membrane</location>
        <topology evidence="1">Single-pass type I membrane protein</topology>
    </subcellularLocation>
</comment>
<accession>A0A8D0MIW4</accession>
<sequence>MASPRRRIYGRALQPSSSKTLKSQPHILSLFLWIPLLFLLMGLEASHSTPTVVRGLLGGSVILPLNISVDMEIEHIAWNDPQNALALVTPRSDIIIMDRSYQGRINIFTQNNSLSINKLTWKDAGSYKAQINQKNSEVTINEEFFLHIYGEFQGASVDFGLLFLKGRAFFLSLSLQEFLSLGQRESSHWSFSPNSINIDVKSEKQPI</sequence>
<dbReference type="FunFam" id="2.60.40.10:FF:000820">
    <property type="entry name" value="SLAM family member 7"/>
    <property type="match status" value="1"/>
</dbReference>
<evidence type="ECO:0008006" key="14">
    <source>
        <dbReference type="Google" id="ProtNLM"/>
    </source>
</evidence>
<dbReference type="GO" id="GO:0045087">
    <property type="term" value="P:innate immune response"/>
    <property type="evidence" value="ECO:0007669"/>
    <property type="project" value="UniProtKB-KW"/>
</dbReference>
<evidence type="ECO:0000313" key="12">
    <source>
        <dbReference type="Ensembl" id="ENSSSCP00015003234.1"/>
    </source>
</evidence>
<evidence type="ECO:0000256" key="3">
    <source>
        <dbReference type="ARBA" id="ARBA00022692"/>
    </source>
</evidence>
<evidence type="ECO:0000256" key="8">
    <source>
        <dbReference type="ARBA" id="ARBA00023136"/>
    </source>
</evidence>
<dbReference type="Gene3D" id="2.60.40.10">
    <property type="entry name" value="Immunoglobulins"/>
    <property type="match status" value="1"/>
</dbReference>
<keyword evidence="6" id="KW-1133">Transmembrane helix</keyword>
<dbReference type="SUPFAM" id="SSF48726">
    <property type="entry name" value="Immunoglobulin"/>
    <property type="match status" value="1"/>
</dbReference>
<organism evidence="12 13">
    <name type="scientific">Sus scrofa</name>
    <name type="common">Pig</name>
    <dbReference type="NCBI Taxonomy" id="9823"/>
    <lineage>
        <taxon>Eukaryota</taxon>
        <taxon>Metazoa</taxon>
        <taxon>Chordata</taxon>
        <taxon>Craniata</taxon>
        <taxon>Vertebrata</taxon>
        <taxon>Euteleostomi</taxon>
        <taxon>Mammalia</taxon>
        <taxon>Eutheria</taxon>
        <taxon>Laurasiatheria</taxon>
        <taxon>Artiodactyla</taxon>
        <taxon>Suina</taxon>
        <taxon>Suidae</taxon>
        <taxon>Sus</taxon>
    </lineage>
</organism>
<dbReference type="Ensembl" id="ENSSSCT00015008023.1">
    <property type="protein sequence ID" value="ENSSSCP00015003234.1"/>
    <property type="gene ID" value="ENSSSCG00015006037.1"/>
</dbReference>
<dbReference type="GO" id="GO:0002250">
    <property type="term" value="P:adaptive immune response"/>
    <property type="evidence" value="ECO:0007669"/>
    <property type="project" value="UniProtKB-KW"/>
</dbReference>
<keyword evidence="2" id="KW-0399">Innate immunity</keyword>
<keyword evidence="10" id="KW-0325">Glycoprotein</keyword>
<dbReference type="InterPro" id="IPR015631">
    <property type="entry name" value="CD2/SLAM_rcpt"/>
</dbReference>
<evidence type="ECO:0000256" key="5">
    <source>
        <dbReference type="ARBA" id="ARBA00022859"/>
    </source>
</evidence>
<evidence type="ECO:0000256" key="4">
    <source>
        <dbReference type="ARBA" id="ARBA00022729"/>
    </source>
</evidence>
<reference evidence="12" key="1">
    <citation type="submission" date="2025-08" db="UniProtKB">
        <authorList>
            <consortium name="Ensembl"/>
        </authorList>
    </citation>
    <scope>IDENTIFICATION</scope>
</reference>
<keyword evidence="4" id="KW-0732">Signal</keyword>
<dbReference type="Proteomes" id="UP000694726">
    <property type="component" value="Unplaced"/>
</dbReference>
<dbReference type="InterPro" id="IPR013783">
    <property type="entry name" value="Ig-like_fold"/>
</dbReference>
<dbReference type="CDD" id="cd16842">
    <property type="entry name" value="Ig_SLAM-like_N"/>
    <property type="match status" value="1"/>
</dbReference>
<keyword evidence="3" id="KW-0812">Transmembrane</keyword>
<dbReference type="PANTHER" id="PTHR12080">
    <property type="entry name" value="SIGNALING LYMPHOCYTIC ACTIVATION MOLECULE"/>
    <property type="match status" value="1"/>
</dbReference>
<evidence type="ECO:0000256" key="11">
    <source>
        <dbReference type="ARBA" id="ARBA00023319"/>
    </source>
</evidence>
<dbReference type="AlphaFoldDB" id="A0A8D0MIW4"/>
<name>A0A8D0MIW4_PIG</name>
<evidence type="ECO:0000256" key="6">
    <source>
        <dbReference type="ARBA" id="ARBA00022989"/>
    </source>
</evidence>